<accession>A0A183SJX6</accession>
<reference evidence="4" key="1">
    <citation type="submission" date="2016-06" db="UniProtKB">
        <authorList>
            <consortium name="WormBaseParasite"/>
        </authorList>
    </citation>
    <scope>IDENTIFICATION</scope>
</reference>
<dbReference type="Proteomes" id="UP000275846">
    <property type="component" value="Unassembled WGS sequence"/>
</dbReference>
<reference evidence="2 3" key="2">
    <citation type="submission" date="2018-11" db="EMBL/GenBank/DDBJ databases">
        <authorList>
            <consortium name="Pathogen Informatics"/>
        </authorList>
    </citation>
    <scope>NUCLEOTIDE SEQUENCE [LARGE SCALE GENOMIC DNA]</scope>
    <source>
        <strain evidence="2 3">NST_G2</strain>
    </source>
</reference>
<organism evidence="4">
    <name type="scientific">Schistocephalus solidus</name>
    <name type="common">Tapeworm</name>
    <dbReference type="NCBI Taxonomy" id="70667"/>
    <lineage>
        <taxon>Eukaryota</taxon>
        <taxon>Metazoa</taxon>
        <taxon>Spiralia</taxon>
        <taxon>Lophotrochozoa</taxon>
        <taxon>Platyhelminthes</taxon>
        <taxon>Cestoda</taxon>
        <taxon>Eucestoda</taxon>
        <taxon>Diphyllobothriidea</taxon>
        <taxon>Diphyllobothriidae</taxon>
        <taxon>Schistocephalus</taxon>
    </lineage>
</organism>
<evidence type="ECO:0000313" key="2">
    <source>
        <dbReference type="EMBL" id="VDL90909.1"/>
    </source>
</evidence>
<dbReference type="EMBL" id="UYSU01032900">
    <property type="protein sequence ID" value="VDL90909.1"/>
    <property type="molecule type" value="Genomic_DNA"/>
</dbReference>
<feature type="region of interest" description="Disordered" evidence="1">
    <location>
        <begin position="133"/>
        <end position="152"/>
    </location>
</feature>
<evidence type="ECO:0000313" key="4">
    <source>
        <dbReference type="WBParaSite" id="SSLN_0000467601-mRNA-1"/>
    </source>
</evidence>
<dbReference type="OrthoDB" id="6319432at2759"/>
<protein>
    <submittedName>
        <fullName evidence="4">Peptidylprolyl isomerase</fullName>
    </submittedName>
</protein>
<dbReference type="AlphaFoldDB" id="A0A183SJX6"/>
<evidence type="ECO:0000256" key="1">
    <source>
        <dbReference type="SAM" id="MobiDB-lite"/>
    </source>
</evidence>
<sequence length="152" mass="16451">MGMTIEMAVDAVCVGGPSFEKFSRLLGVSHGDHFGRVPIEVVVTVYGVRKDEGQGVGSVDGQFIFVYVGPKLHMEYVADWWTESQAAITPSQCGLYGTPTPWDPSQVWWYTQRRLQPRLPPAPSLYSGHLDSVMTPGSSGGGGESVVDAAQF</sequence>
<name>A0A183SJX6_SCHSO</name>
<evidence type="ECO:0000313" key="3">
    <source>
        <dbReference type="Proteomes" id="UP000275846"/>
    </source>
</evidence>
<gene>
    <name evidence="2" type="ORF">SSLN_LOCUS4524</name>
</gene>
<dbReference type="WBParaSite" id="SSLN_0000467601-mRNA-1">
    <property type="protein sequence ID" value="SSLN_0000467601-mRNA-1"/>
    <property type="gene ID" value="SSLN_0000467601"/>
</dbReference>
<keyword evidence="3" id="KW-1185">Reference proteome</keyword>
<proteinExistence type="predicted"/>